<evidence type="ECO:0000313" key="6">
    <source>
        <dbReference type="EMBL" id="GAA97875.1"/>
    </source>
</evidence>
<feature type="compositionally biased region" description="Basic and acidic residues" evidence="5">
    <location>
        <begin position="19"/>
        <end position="29"/>
    </location>
</feature>
<feature type="compositionally biased region" description="Basic and acidic residues" evidence="5">
    <location>
        <begin position="154"/>
        <end position="165"/>
    </location>
</feature>
<evidence type="ECO:0008006" key="8">
    <source>
        <dbReference type="Google" id="ProtNLM"/>
    </source>
</evidence>
<dbReference type="EMBL" id="BABT02000146">
    <property type="protein sequence ID" value="GAA97875.1"/>
    <property type="molecule type" value="Genomic_DNA"/>
</dbReference>
<feature type="region of interest" description="Disordered" evidence="5">
    <location>
        <begin position="267"/>
        <end position="331"/>
    </location>
</feature>
<dbReference type="STRING" id="764103.G7E4W5"/>
<dbReference type="GO" id="GO:0005634">
    <property type="term" value="C:nucleus"/>
    <property type="evidence" value="ECO:0007669"/>
    <property type="project" value="UniProtKB-SubCell"/>
</dbReference>
<feature type="compositionally biased region" description="Basic and acidic residues" evidence="5">
    <location>
        <begin position="267"/>
        <end position="296"/>
    </location>
</feature>
<feature type="region of interest" description="Disordered" evidence="5">
    <location>
        <begin position="1"/>
        <end position="165"/>
    </location>
</feature>
<evidence type="ECO:0000256" key="3">
    <source>
        <dbReference type="ARBA" id="ARBA00022490"/>
    </source>
</evidence>
<dbReference type="PANTHER" id="PTHR31250:SF27">
    <property type="entry name" value="IQ DOMAIN-CONTAINING PROTEIN IQM5"/>
    <property type="match status" value="1"/>
</dbReference>
<dbReference type="Proteomes" id="UP000009131">
    <property type="component" value="Unassembled WGS sequence"/>
</dbReference>
<dbReference type="AlphaFoldDB" id="G7E4W5"/>
<reference evidence="6 7" key="1">
    <citation type="journal article" date="2011" name="J. Gen. Appl. Microbiol.">
        <title>Draft genome sequencing of the enigmatic basidiomycete Mixia osmundae.</title>
        <authorList>
            <person name="Nishida H."/>
            <person name="Nagatsuka Y."/>
            <person name="Sugiyama J."/>
        </authorList>
    </citation>
    <scope>NUCLEOTIDE SEQUENCE [LARGE SCALE GENOMIC DNA]</scope>
    <source>
        <strain evidence="7">CBS 9802 / IAM 14324 / JCM 22182 / KY 12970</strain>
    </source>
</reference>
<dbReference type="eggNOG" id="ENOG502QRIN">
    <property type="taxonomic scope" value="Eukaryota"/>
</dbReference>
<comment type="subcellular location">
    <subcellularLocation>
        <location evidence="2">Cytoplasm</location>
    </subcellularLocation>
    <subcellularLocation>
        <location evidence="1">Nucleus</location>
    </subcellularLocation>
</comment>
<dbReference type="PROSITE" id="PS50096">
    <property type="entry name" value="IQ"/>
    <property type="match status" value="1"/>
</dbReference>
<organism evidence="6 7">
    <name type="scientific">Mixia osmundae (strain CBS 9802 / IAM 14324 / JCM 22182 / KY 12970)</name>
    <dbReference type="NCBI Taxonomy" id="764103"/>
    <lineage>
        <taxon>Eukaryota</taxon>
        <taxon>Fungi</taxon>
        <taxon>Dikarya</taxon>
        <taxon>Basidiomycota</taxon>
        <taxon>Pucciniomycotina</taxon>
        <taxon>Mixiomycetes</taxon>
        <taxon>Mixiales</taxon>
        <taxon>Mixiaceae</taxon>
        <taxon>Mixia</taxon>
    </lineage>
</organism>
<feature type="compositionally biased region" description="Basic and acidic residues" evidence="5">
    <location>
        <begin position="508"/>
        <end position="524"/>
    </location>
</feature>
<sequence>MSQGESSQAQPEPTSAPPKDSRDQDESRSKAALLVQSHYRGFKSRREQRGMYLSRPPKKSESSSTDQQTGSGGDRGAARAGQEEDKPKGHSVSSNARWNDGLNHVSMKNANKDAADGSKNDAATRWKRGGLYAGRIMDGSTGAGSDEDEGGDTPSKDRQKGDKEAMVTKQLEKQHWLELVDEKHRYGSNLKFYWQAWSEKDDTNQNFFHWLDHGDGKDFDAGPDCPRERLEKERITYLSVEQRQNYRLYIKEGKLFWRKNDVAFDTGRGKWQDGGPDKGIVRVDDKDVEAAKKRGDLPSSDTSDSSSDENPSDHEAEEHSGYGHRSTDEKGKAGYWTSPKFVMDHLLRKTTKQNTWIYVADTKFNIYSGLKTTGSFQHSSFLYGSRVTSAGLIKAQDGMITSLSPLSGHYRAGTEHFKKFVAKLEEMGVDMSKVNISKSLITIGALEKYGAASKKKKSLTGKLKEKLRLSKPDDDPAKKEAQWNEKVQQGAKDKEEEQRLNGTGDAPADDKQNGSSEKSQDTKPYEGVPTSQLSEDQKDERGIAFVQSAFNKASLRSDDGKQSLASQVKEAGEADQA</sequence>
<accession>G7E4W5</accession>
<feature type="compositionally biased region" description="Low complexity" evidence="5">
    <location>
        <begin position="297"/>
        <end position="309"/>
    </location>
</feature>
<dbReference type="InParanoid" id="G7E4W5"/>
<evidence type="ECO:0000256" key="2">
    <source>
        <dbReference type="ARBA" id="ARBA00004496"/>
    </source>
</evidence>
<dbReference type="InterPro" id="IPR044159">
    <property type="entry name" value="IQM"/>
</dbReference>
<protein>
    <recommendedName>
        <fullName evidence="8">IQ domain-containing protein IQM6</fullName>
    </recommendedName>
</protein>
<feature type="region of interest" description="Disordered" evidence="5">
    <location>
        <begin position="461"/>
        <end position="577"/>
    </location>
</feature>
<evidence type="ECO:0000256" key="5">
    <source>
        <dbReference type="SAM" id="MobiDB-lite"/>
    </source>
</evidence>
<dbReference type="GO" id="GO:0005737">
    <property type="term" value="C:cytoplasm"/>
    <property type="evidence" value="ECO:0007669"/>
    <property type="project" value="UniProtKB-SubCell"/>
</dbReference>
<feature type="compositionally biased region" description="Basic and acidic residues" evidence="5">
    <location>
        <begin position="462"/>
        <end position="483"/>
    </location>
</feature>
<gene>
    <name evidence="6" type="primary">Mo04555</name>
    <name evidence="6" type="ORF">E5Q_04555</name>
</gene>
<reference evidence="6 7" key="2">
    <citation type="journal article" date="2012" name="Open Biol.">
        <title>Characteristics of nucleosomes and linker DNA regions on the genome of the basidiomycete Mixia osmundae revealed by mono- and dinucleosome mapping.</title>
        <authorList>
            <person name="Nishida H."/>
            <person name="Kondo S."/>
            <person name="Matsumoto T."/>
            <person name="Suzuki Y."/>
            <person name="Yoshikawa H."/>
            <person name="Taylor T.D."/>
            <person name="Sugiyama J."/>
        </authorList>
    </citation>
    <scope>NUCLEOTIDE SEQUENCE [LARGE SCALE GENOMIC DNA]</scope>
    <source>
        <strain evidence="7">CBS 9802 / IAM 14324 / JCM 22182 / KY 12970</strain>
    </source>
</reference>
<keyword evidence="7" id="KW-1185">Reference proteome</keyword>
<feature type="compositionally biased region" description="Basic and acidic residues" evidence="5">
    <location>
        <begin position="110"/>
        <end position="124"/>
    </location>
</feature>
<name>G7E4W5_MIXOS</name>
<keyword evidence="3" id="KW-0963">Cytoplasm</keyword>
<feature type="compositionally biased region" description="Polar residues" evidence="5">
    <location>
        <begin position="1"/>
        <end position="13"/>
    </location>
</feature>
<evidence type="ECO:0000313" key="7">
    <source>
        <dbReference type="Proteomes" id="UP000009131"/>
    </source>
</evidence>
<dbReference type="HOGENOM" id="CLU_020021_1_0_1"/>
<keyword evidence="4" id="KW-0539">Nucleus</keyword>
<evidence type="ECO:0000256" key="4">
    <source>
        <dbReference type="ARBA" id="ARBA00023242"/>
    </source>
</evidence>
<comment type="caution">
    <text evidence="6">The sequence shown here is derived from an EMBL/GenBank/DDBJ whole genome shotgun (WGS) entry which is preliminary data.</text>
</comment>
<dbReference type="PANTHER" id="PTHR31250">
    <property type="entry name" value="IQ DOMAIN-CONTAINING PROTEIN IQM3"/>
    <property type="match status" value="1"/>
</dbReference>
<feature type="compositionally biased region" description="Basic and acidic residues" evidence="5">
    <location>
        <begin position="311"/>
        <end position="331"/>
    </location>
</feature>
<dbReference type="OrthoDB" id="7344096at2759"/>
<evidence type="ECO:0000256" key="1">
    <source>
        <dbReference type="ARBA" id="ARBA00004123"/>
    </source>
</evidence>
<proteinExistence type="predicted"/>